<dbReference type="PANTHER" id="PTHR21310">
    <property type="entry name" value="AMINOGLYCOSIDE PHOSPHOTRANSFERASE-RELATED-RELATED"/>
    <property type="match status" value="1"/>
</dbReference>
<evidence type="ECO:0008006" key="3">
    <source>
        <dbReference type="Google" id="ProtNLM"/>
    </source>
</evidence>
<gene>
    <name evidence="1" type="ORF">QBC33DRAFT_579267</name>
</gene>
<dbReference type="Proteomes" id="UP001244011">
    <property type="component" value="Unassembled WGS sequence"/>
</dbReference>
<organism evidence="1 2">
    <name type="scientific">Phialemonium atrogriseum</name>
    <dbReference type="NCBI Taxonomy" id="1093897"/>
    <lineage>
        <taxon>Eukaryota</taxon>
        <taxon>Fungi</taxon>
        <taxon>Dikarya</taxon>
        <taxon>Ascomycota</taxon>
        <taxon>Pezizomycotina</taxon>
        <taxon>Sordariomycetes</taxon>
        <taxon>Sordariomycetidae</taxon>
        <taxon>Cephalothecales</taxon>
        <taxon>Cephalothecaceae</taxon>
        <taxon>Phialemonium</taxon>
    </lineage>
</organism>
<sequence>MAKTTKFQGSQFNVDALVTLAGALRNQPCTCDISKPPTAGSMNWAVIVAFDDGVEWIFRSPHSGMRAFFDEKTACKLLSSEVATLEYIRSHTTVPVPEVFASSASCENDIGVPYIVMSKAAGHSLAEYDWRWQAHQPPQSSLIRPLRPLSQTDMEKIMSQLGAMTLQLWQLRLNKVGSLFQDGNDGFVVGECLSPSLMWQQRDSLEGIDRGPFSDERAYFNALLSAYISHAEELPFAVNRWNDFVTIGQKIDHSNNRLAYCIAGQLMREMSLHLCSGTADGGFPLGHPDLNTGNIFVDQDLNITCIIDWTSASSGSVSPPDSSLIAAFRAGFERASGGAQLGPNTWEQADMMCFFQRLVGMRGIRDYHHFEAFYALIHASKWGKDDDDDESVNIPGLFEAYAQRAENRLLLDELREGDWSADYIREQEQASFGSAGAANDGRVAVARKLTLMLEMNKRFVADRRLWQWIEEALKYSN</sequence>
<accession>A0AAJ0BYW8</accession>
<proteinExistence type="predicted"/>
<evidence type="ECO:0000313" key="2">
    <source>
        <dbReference type="Proteomes" id="UP001244011"/>
    </source>
</evidence>
<dbReference type="GeneID" id="85314310"/>
<comment type="caution">
    <text evidence="1">The sequence shown here is derived from an EMBL/GenBank/DDBJ whole genome shotgun (WGS) entry which is preliminary data.</text>
</comment>
<dbReference type="AlphaFoldDB" id="A0AAJ0BYW8"/>
<protein>
    <recommendedName>
        <fullName evidence="3">Aminoglycoside phosphotransferase domain-containing protein</fullName>
    </recommendedName>
</protein>
<keyword evidence="2" id="KW-1185">Reference proteome</keyword>
<dbReference type="EMBL" id="MU839013">
    <property type="protein sequence ID" value="KAK1765978.1"/>
    <property type="molecule type" value="Genomic_DNA"/>
</dbReference>
<evidence type="ECO:0000313" key="1">
    <source>
        <dbReference type="EMBL" id="KAK1765978.1"/>
    </source>
</evidence>
<dbReference type="PANTHER" id="PTHR21310:SF15">
    <property type="entry name" value="AMINOGLYCOSIDE PHOSPHOTRANSFERASE DOMAIN-CONTAINING PROTEIN"/>
    <property type="match status" value="1"/>
</dbReference>
<dbReference type="InterPro" id="IPR051678">
    <property type="entry name" value="AGP_Transferase"/>
</dbReference>
<dbReference type="InterPro" id="IPR011009">
    <property type="entry name" value="Kinase-like_dom_sf"/>
</dbReference>
<dbReference type="SUPFAM" id="SSF56112">
    <property type="entry name" value="Protein kinase-like (PK-like)"/>
    <property type="match status" value="1"/>
</dbReference>
<name>A0AAJ0BYW8_9PEZI</name>
<dbReference type="RefSeq" id="XP_060282191.1">
    <property type="nucleotide sequence ID" value="XM_060431123.1"/>
</dbReference>
<reference evidence="1" key="1">
    <citation type="submission" date="2023-06" db="EMBL/GenBank/DDBJ databases">
        <title>Genome-scale phylogeny and comparative genomics of the fungal order Sordariales.</title>
        <authorList>
            <consortium name="Lawrence Berkeley National Laboratory"/>
            <person name="Hensen N."/>
            <person name="Bonometti L."/>
            <person name="Westerberg I."/>
            <person name="Brannstrom I.O."/>
            <person name="Guillou S."/>
            <person name="Cros-Aarteil S."/>
            <person name="Calhoun S."/>
            <person name="Haridas S."/>
            <person name="Kuo A."/>
            <person name="Mondo S."/>
            <person name="Pangilinan J."/>
            <person name="Riley R."/>
            <person name="Labutti K."/>
            <person name="Andreopoulos B."/>
            <person name="Lipzen A."/>
            <person name="Chen C."/>
            <person name="Yanf M."/>
            <person name="Daum C."/>
            <person name="Ng V."/>
            <person name="Clum A."/>
            <person name="Steindorff A."/>
            <person name="Ohm R."/>
            <person name="Martin F."/>
            <person name="Silar P."/>
            <person name="Natvig D."/>
            <person name="Lalanne C."/>
            <person name="Gautier V."/>
            <person name="Ament-Velasquez S.L."/>
            <person name="Kruys A."/>
            <person name="Hutchinson M.I."/>
            <person name="Powell A.J."/>
            <person name="Barry K."/>
            <person name="Miller A.N."/>
            <person name="Grigoriev I.V."/>
            <person name="Debuchy R."/>
            <person name="Gladieux P."/>
            <person name="Thoren M.H."/>
            <person name="Johannesson H."/>
        </authorList>
    </citation>
    <scope>NUCLEOTIDE SEQUENCE</scope>
    <source>
        <strain evidence="1">8032-3</strain>
    </source>
</reference>